<dbReference type="EMBL" id="EQ980388">
    <property type="protein sequence ID" value="EEF25153.1"/>
    <property type="molecule type" value="Genomic_DNA"/>
</dbReference>
<keyword evidence="1" id="KW-0472">Membrane</keyword>
<dbReference type="Pfam" id="PF04964">
    <property type="entry name" value="Flp_Fap"/>
    <property type="match status" value="1"/>
</dbReference>
<keyword evidence="3" id="KW-1185">Reference proteome</keyword>
<reference evidence="3" key="1">
    <citation type="journal article" date="2010" name="Nat. Biotechnol.">
        <title>Draft genome sequence of the oilseed species Ricinus communis.</title>
        <authorList>
            <person name="Chan A.P."/>
            <person name="Crabtree J."/>
            <person name="Zhao Q."/>
            <person name="Lorenzi H."/>
            <person name="Orvis J."/>
            <person name="Puiu D."/>
            <person name="Melake-Berhan A."/>
            <person name="Jones K.M."/>
            <person name="Redman J."/>
            <person name="Chen G."/>
            <person name="Cahoon E.B."/>
            <person name="Gedil M."/>
            <person name="Stanke M."/>
            <person name="Haas B.J."/>
            <person name="Wortman J.R."/>
            <person name="Fraser-Liggett C.M."/>
            <person name="Ravel J."/>
            <person name="Rabinowicz P.D."/>
        </authorList>
    </citation>
    <scope>NUCLEOTIDE SEQUENCE [LARGE SCALE GENOMIC DNA]</scope>
    <source>
        <strain evidence="3">cv. Hale</strain>
    </source>
</reference>
<accession>B9TG61</accession>
<organism evidence="2 3">
    <name type="scientific">Ricinus communis</name>
    <name type="common">Castor bean</name>
    <dbReference type="NCBI Taxonomy" id="3988"/>
    <lineage>
        <taxon>Eukaryota</taxon>
        <taxon>Viridiplantae</taxon>
        <taxon>Streptophyta</taxon>
        <taxon>Embryophyta</taxon>
        <taxon>Tracheophyta</taxon>
        <taxon>Spermatophyta</taxon>
        <taxon>Magnoliopsida</taxon>
        <taxon>eudicotyledons</taxon>
        <taxon>Gunneridae</taxon>
        <taxon>Pentapetalae</taxon>
        <taxon>rosids</taxon>
        <taxon>fabids</taxon>
        <taxon>Malpighiales</taxon>
        <taxon>Euphorbiaceae</taxon>
        <taxon>Acalyphoideae</taxon>
        <taxon>Acalypheae</taxon>
        <taxon>Ricinus</taxon>
    </lineage>
</organism>
<dbReference type="InterPro" id="IPR007047">
    <property type="entry name" value="Flp_Fap"/>
</dbReference>
<dbReference type="Proteomes" id="UP000008311">
    <property type="component" value="Unassembled WGS sequence"/>
</dbReference>
<evidence type="ECO:0008006" key="4">
    <source>
        <dbReference type="Google" id="ProtNLM"/>
    </source>
</evidence>
<keyword evidence="1" id="KW-1133">Transmembrane helix</keyword>
<dbReference type="AlphaFoldDB" id="B9TG61"/>
<proteinExistence type="predicted"/>
<dbReference type="InParanoid" id="B9TG61"/>
<name>B9TG61_RICCO</name>
<keyword evidence="1" id="KW-0812">Transmembrane</keyword>
<gene>
    <name evidence="2" type="ORF">RCOM_1792220</name>
</gene>
<evidence type="ECO:0000313" key="2">
    <source>
        <dbReference type="EMBL" id="EEF25153.1"/>
    </source>
</evidence>
<evidence type="ECO:0000313" key="3">
    <source>
        <dbReference type="Proteomes" id="UP000008311"/>
    </source>
</evidence>
<protein>
    <recommendedName>
        <fullName evidence="4">Flp pilus assembly protein, pilin Flp</fullName>
    </recommendedName>
</protein>
<evidence type="ECO:0000256" key="1">
    <source>
        <dbReference type="SAM" id="Phobius"/>
    </source>
</evidence>
<feature type="transmembrane region" description="Helical" evidence="1">
    <location>
        <begin position="57"/>
        <end position="80"/>
    </location>
</feature>
<sequence length="96" mass="10004">MPGCFAERRRERAELSRSISVGDASNQSGVTAMNREQLIEKVKAFLKDEEGLTMVEYAVAGGLVTAAAVTAFTTLGGAIVTRINTLITAMGGTPAG</sequence>